<evidence type="ECO:0000313" key="2">
    <source>
        <dbReference type="Proteomes" id="UP000469452"/>
    </source>
</evidence>
<proteinExistence type="predicted"/>
<dbReference type="AlphaFoldDB" id="A0A6A4YWJ1"/>
<protein>
    <submittedName>
        <fullName evidence="1">Uncharacterized protein</fullName>
    </submittedName>
</protein>
<gene>
    <name evidence="1" type="ORF">AaE_015652</name>
</gene>
<reference evidence="1 2" key="1">
    <citation type="submission" date="2019-06" db="EMBL/GenBank/DDBJ databases">
        <title>Genomics analysis of Aphanomyces spp. identifies a new class of oomycete effector associated with host adaptation.</title>
        <authorList>
            <person name="Gaulin E."/>
        </authorList>
    </citation>
    <scope>NUCLEOTIDE SEQUENCE [LARGE SCALE GENOMIC DNA]</scope>
    <source>
        <strain evidence="1 2">E</strain>
    </source>
</reference>
<dbReference type="VEuPathDB" id="FungiDB:H257_03163"/>
<accession>A0A6A4YWJ1</accession>
<evidence type="ECO:0000313" key="1">
    <source>
        <dbReference type="EMBL" id="KAF0702886.1"/>
    </source>
</evidence>
<sequence>MSGVVESFRTVFINLSLLCAVRSTMLQIWHLSDSQRMSSSMIMCVFIDSVRSETTQLFLSTLVDKLATLDVPIANISCDGVSHAVVVRGLERPVIVSEVWRTCSARANSWKSKSVEKSSVHGQRREDLDQEFLKYATLFLLRQRSEPGLLRGAPSSINHYDCPQFDEELFQTDEFCAFASIAIDTLKTTSPTWNEERLNIMAMVVAHLNVRGKTLKMLSSTKMAWLTLPYLDDALYTYLDTGVDFYRHVFVPERNPSMPHIVLTRNIDPDHVLNRFVTHMSTGWATFFNSNRGKCSARRTQMYLEAGGTLHATSKTFQMLDYSFPKKSVLHRRNSVMSWKLTCVTCGATSLLCSTSLESVTWLVWSTSRPFWHGWIQSQNPGCIQNPWGRISLKLVTSAHRPVQSS</sequence>
<comment type="caution">
    <text evidence="1">The sequence shown here is derived from an EMBL/GenBank/DDBJ whole genome shotgun (WGS) entry which is preliminary data.</text>
</comment>
<dbReference type="VEuPathDB" id="FungiDB:H257_19413"/>
<name>A0A6A4YWJ1_APHAT</name>
<dbReference type="EMBL" id="VJMI01020991">
    <property type="protein sequence ID" value="KAF0702886.1"/>
    <property type="molecule type" value="Genomic_DNA"/>
</dbReference>
<dbReference type="Proteomes" id="UP000469452">
    <property type="component" value="Unassembled WGS sequence"/>
</dbReference>
<organism evidence="1 2">
    <name type="scientific">Aphanomyces astaci</name>
    <name type="common">Crayfish plague agent</name>
    <dbReference type="NCBI Taxonomy" id="112090"/>
    <lineage>
        <taxon>Eukaryota</taxon>
        <taxon>Sar</taxon>
        <taxon>Stramenopiles</taxon>
        <taxon>Oomycota</taxon>
        <taxon>Saprolegniomycetes</taxon>
        <taxon>Saprolegniales</taxon>
        <taxon>Verrucalvaceae</taxon>
        <taxon>Aphanomyces</taxon>
    </lineage>
</organism>